<dbReference type="GO" id="GO:0003677">
    <property type="term" value="F:DNA binding"/>
    <property type="evidence" value="ECO:0007669"/>
    <property type="project" value="UniProtKB-KW"/>
</dbReference>
<dbReference type="EMBL" id="QKWJ01000061">
    <property type="protein sequence ID" value="RDK06513.1"/>
    <property type="molecule type" value="Genomic_DNA"/>
</dbReference>
<dbReference type="PROSITE" id="PS50931">
    <property type="entry name" value="HTH_LYSR"/>
    <property type="match status" value="1"/>
</dbReference>
<dbReference type="InterPro" id="IPR036390">
    <property type="entry name" value="WH_DNA-bd_sf"/>
</dbReference>
<evidence type="ECO:0000256" key="3">
    <source>
        <dbReference type="ARBA" id="ARBA00023125"/>
    </source>
</evidence>
<evidence type="ECO:0000313" key="6">
    <source>
        <dbReference type="EMBL" id="RDK06513.1"/>
    </source>
</evidence>
<dbReference type="Proteomes" id="UP000255165">
    <property type="component" value="Unassembled WGS sequence"/>
</dbReference>
<evidence type="ECO:0000256" key="1">
    <source>
        <dbReference type="ARBA" id="ARBA00009437"/>
    </source>
</evidence>
<evidence type="ECO:0000259" key="5">
    <source>
        <dbReference type="PROSITE" id="PS50931"/>
    </source>
</evidence>
<comment type="similarity">
    <text evidence="1">Belongs to the LysR transcriptional regulatory family.</text>
</comment>
<dbReference type="InterPro" id="IPR005119">
    <property type="entry name" value="LysR_subst-bd"/>
</dbReference>
<dbReference type="SUPFAM" id="SSF46785">
    <property type="entry name" value="Winged helix' DNA-binding domain"/>
    <property type="match status" value="1"/>
</dbReference>
<reference evidence="7" key="1">
    <citation type="submission" date="2018-06" db="EMBL/GenBank/DDBJ databases">
        <authorList>
            <person name="Feng T."/>
            <person name="Jeon C.O."/>
        </authorList>
    </citation>
    <scope>NUCLEOTIDE SEQUENCE [LARGE SCALE GENOMIC DNA]</scope>
    <source>
        <strain evidence="7">S23</strain>
    </source>
</reference>
<dbReference type="PANTHER" id="PTHR30346">
    <property type="entry name" value="TRANSCRIPTIONAL DUAL REGULATOR HCAR-RELATED"/>
    <property type="match status" value="1"/>
</dbReference>
<gene>
    <name evidence="6" type="ORF">DN412_31050</name>
</gene>
<dbReference type="PRINTS" id="PR00039">
    <property type="entry name" value="HTHLYSR"/>
</dbReference>
<dbReference type="PANTHER" id="PTHR30346:SF0">
    <property type="entry name" value="HCA OPERON TRANSCRIPTIONAL ACTIVATOR HCAR"/>
    <property type="match status" value="1"/>
</dbReference>
<evidence type="ECO:0000313" key="7">
    <source>
        <dbReference type="Proteomes" id="UP000255165"/>
    </source>
</evidence>
<dbReference type="AlphaFoldDB" id="A0A370NLQ1"/>
<dbReference type="InterPro" id="IPR000847">
    <property type="entry name" value="LysR_HTH_N"/>
</dbReference>
<dbReference type="FunFam" id="1.10.10.10:FF:000001">
    <property type="entry name" value="LysR family transcriptional regulator"/>
    <property type="match status" value="1"/>
</dbReference>
<keyword evidence="2" id="KW-0805">Transcription regulation</keyword>
<evidence type="ECO:0000256" key="2">
    <source>
        <dbReference type="ARBA" id="ARBA00023015"/>
    </source>
</evidence>
<comment type="caution">
    <text evidence="6">The sequence shown here is derived from an EMBL/GenBank/DDBJ whole genome shotgun (WGS) entry which is preliminary data.</text>
</comment>
<name>A0A370NLQ1_9BURK</name>
<organism evidence="6 7">
    <name type="scientific">Cupriavidus lacunae</name>
    <dbReference type="NCBI Taxonomy" id="2666307"/>
    <lineage>
        <taxon>Bacteria</taxon>
        <taxon>Pseudomonadati</taxon>
        <taxon>Pseudomonadota</taxon>
        <taxon>Betaproteobacteria</taxon>
        <taxon>Burkholderiales</taxon>
        <taxon>Burkholderiaceae</taxon>
        <taxon>Cupriavidus</taxon>
    </lineage>
</organism>
<dbReference type="RefSeq" id="WP_115215080.1">
    <property type="nucleotide sequence ID" value="NZ_QKWJ01000061.1"/>
</dbReference>
<dbReference type="Gene3D" id="1.10.10.10">
    <property type="entry name" value="Winged helix-like DNA-binding domain superfamily/Winged helix DNA-binding domain"/>
    <property type="match status" value="1"/>
</dbReference>
<dbReference type="GO" id="GO:0032993">
    <property type="term" value="C:protein-DNA complex"/>
    <property type="evidence" value="ECO:0007669"/>
    <property type="project" value="TreeGrafter"/>
</dbReference>
<keyword evidence="4" id="KW-0804">Transcription</keyword>
<keyword evidence="7" id="KW-1185">Reference proteome</keyword>
<sequence>MKLNVLKYFVVLAEELHFGRAAQRLAITQPPLSTAIKSLEDELGAALFLRSKTRVQLTPAGAAFLVEARKLLEGVERAVSVVRAIDQGMSGRLDIGFGGTLLFRDILTIIGQFNRELPGIEVMLREMPSAEQFDRLLHGRLDAGFAHGVTPPPELRSMPLKEDDLVLCLSVAHPMAAESVIDLARLEDEPFVMFEREMNPANHDTVIGLFSQASIHPRIVHYTRNWMTTMSMVSEGCGMAIVPCTLGRMRMAGVRLVPLAGPAVPARGMLVWNPALVTPGLERFLESAARTLADLSAK</sequence>
<dbReference type="Pfam" id="PF00126">
    <property type="entry name" value="HTH_1"/>
    <property type="match status" value="1"/>
</dbReference>
<dbReference type="Gene3D" id="3.40.190.10">
    <property type="entry name" value="Periplasmic binding protein-like II"/>
    <property type="match status" value="2"/>
</dbReference>
<keyword evidence="3" id="KW-0238">DNA-binding</keyword>
<dbReference type="InterPro" id="IPR036388">
    <property type="entry name" value="WH-like_DNA-bd_sf"/>
</dbReference>
<dbReference type="Pfam" id="PF03466">
    <property type="entry name" value="LysR_substrate"/>
    <property type="match status" value="1"/>
</dbReference>
<protein>
    <submittedName>
        <fullName evidence="6">LysR family transcriptional regulator</fullName>
    </submittedName>
</protein>
<dbReference type="SUPFAM" id="SSF53850">
    <property type="entry name" value="Periplasmic binding protein-like II"/>
    <property type="match status" value="1"/>
</dbReference>
<feature type="domain" description="HTH lysR-type" evidence="5">
    <location>
        <begin position="1"/>
        <end position="58"/>
    </location>
</feature>
<evidence type="ECO:0000256" key="4">
    <source>
        <dbReference type="ARBA" id="ARBA00023163"/>
    </source>
</evidence>
<dbReference type="GO" id="GO:0003700">
    <property type="term" value="F:DNA-binding transcription factor activity"/>
    <property type="evidence" value="ECO:0007669"/>
    <property type="project" value="InterPro"/>
</dbReference>
<accession>A0A370NLQ1</accession>
<proteinExistence type="inferred from homology"/>